<dbReference type="Pfam" id="PF23743">
    <property type="entry name" value="Beta-prop_BBS7"/>
    <property type="match status" value="1"/>
</dbReference>
<evidence type="ECO:0000259" key="5">
    <source>
        <dbReference type="Pfam" id="PF23743"/>
    </source>
</evidence>
<feature type="domain" description="BBS7 beta-propeller" evidence="5">
    <location>
        <begin position="27"/>
        <end position="316"/>
    </location>
</feature>
<dbReference type="InterPro" id="IPR056332">
    <property type="entry name" value="Beta-prop_BBS7"/>
</dbReference>
<reference evidence="6 7" key="1">
    <citation type="journal article" date="2018" name="Biotechnol. Adv.">
        <title>Improved genomic resources and new bioinformatic workflow for the carcinogenic parasite Clonorchis sinensis: Biotechnological implications.</title>
        <authorList>
            <person name="Wang D."/>
            <person name="Korhonen P.K."/>
            <person name="Gasser R.B."/>
            <person name="Young N.D."/>
        </authorList>
    </citation>
    <scope>NUCLEOTIDE SEQUENCE [LARGE SCALE GENOMIC DNA]</scope>
    <source>
        <strain evidence="6">Cs-k2</strain>
    </source>
</reference>
<dbReference type="GO" id="GO:0060271">
    <property type="term" value="P:cilium assembly"/>
    <property type="evidence" value="ECO:0007669"/>
    <property type="project" value="TreeGrafter"/>
</dbReference>
<feature type="coiled-coil region" evidence="1">
    <location>
        <begin position="332"/>
        <end position="359"/>
    </location>
</feature>
<dbReference type="GO" id="GO:0034464">
    <property type="term" value="C:BBSome"/>
    <property type="evidence" value="ECO:0007669"/>
    <property type="project" value="TreeGrafter"/>
</dbReference>
<evidence type="ECO:0000313" key="7">
    <source>
        <dbReference type="Proteomes" id="UP000286415"/>
    </source>
</evidence>
<feature type="domain" description="BBS7 GAE" evidence="3">
    <location>
        <begin position="375"/>
        <end position="479"/>
    </location>
</feature>
<dbReference type="GO" id="GO:0036064">
    <property type="term" value="C:ciliary basal body"/>
    <property type="evidence" value="ECO:0007669"/>
    <property type="project" value="TreeGrafter"/>
</dbReference>
<dbReference type="GO" id="GO:0016020">
    <property type="term" value="C:membrane"/>
    <property type="evidence" value="ECO:0007669"/>
    <property type="project" value="TreeGrafter"/>
</dbReference>
<dbReference type="InterPro" id="IPR056334">
    <property type="entry name" value="BBS7_GAE_dom"/>
</dbReference>
<dbReference type="GO" id="GO:0043005">
    <property type="term" value="C:neuron projection"/>
    <property type="evidence" value="ECO:0007669"/>
    <property type="project" value="TreeGrafter"/>
</dbReference>
<proteinExistence type="predicted"/>
<reference evidence="6 7" key="2">
    <citation type="journal article" date="2021" name="Genomics">
        <title>High-quality reference genome for Clonorchis sinensis.</title>
        <authorList>
            <person name="Young N.D."/>
            <person name="Stroehlein A.J."/>
            <person name="Kinkar L."/>
            <person name="Wang T."/>
            <person name="Sohn W.M."/>
            <person name="Chang B.C.H."/>
            <person name="Kaur P."/>
            <person name="Weisz D."/>
            <person name="Dudchenko O."/>
            <person name="Aiden E.L."/>
            <person name="Korhonen P.K."/>
            <person name="Gasser R.B."/>
        </authorList>
    </citation>
    <scope>NUCLEOTIDE SEQUENCE [LARGE SCALE GENOMIC DNA]</scope>
    <source>
        <strain evidence="6">Cs-k2</strain>
    </source>
</reference>
<dbReference type="Pfam" id="PF23360">
    <property type="entry name" value="BBS7_GAE"/>
    <property type="match status" value="1"/>
</dbReference>
<evidence type="ECO:0000259" key="2">
    <source>
        <dbReference type="Pfam" id="PF23349"/>
    </source>
</evidence>
<dbReference type="Proteomes" id="UP000286415">
    <property type="component" value="Unassembled WGS sequence"/>
</dbReference>
<feature type="domain" description="BBS7 platform" evidence="4">
    <location>
        <begin position="489"/>
        <end position="607"/>
    </location>
</feature>
<evidence type="ECO:0000313" key="6">
    <source>
        <dbReference type="EMBL" id="KAG5446347.1"/>
    </source>
</evidence>
<gene>
    <name evidence="6" type="ORF">CSKR_104269</name>
</gene>
<dbReference type="GO" id="GO:0008104">
    <property type="term" value="P:intracellular protein localization"/>
    <property type="evidence" value="ECO:0007669"/>
    <property type="project" value="TreeGrafter"/>
</dbReference>
<evidence type="ECO:0000259" key="4">
    <source>
        <dbReference type="Pfam" id="PF23361"/>
    </source>
</evidence>
<dbReference type="OrthoDB" id="414590at2759"/>
<organism evidence="6 7">
    <name type="scientific">Clonorchis sinensis</name>
    <name type="common">Chinese liver fluke</name>
    <dbReference type="NCBI Taxonomy" id="79923"/>
    <lineage>
        <taxon>Eukaryota</taxon>
        <taxon>Metazoa</taxon>
        <taxon>Spiralia</taxon>
        <taxon>Lophotrochozoa</taxon>
        <taxon>Platyhelminthes</taxon>
        <taxon>Trematoda</taxon>
        <taxon>Digenea</taxon>
        <taxon>Opisthorchiida</taxon>
        <taxon>Opisthorchiata</taxon>
        <taxon>Opisthorchiidae</taxon>
        <taxon>Clonorchis</taxon>
    </lineage>
</organism>
<sequence>MPQELRRVDYYQLQTTNNHCSVLVAPSTKSPGRKLIVADHSNYVYLFDYTDTLKISQFPVANHVARIYNDQRRGKGTSRILIVQGTCILSYSVNGKQLFKYGSSIDGTITALASMDSGLYFVTECIYQKLFNWKEDEFLLCPDRITDILVLHDVFADSTPLVVLACIDRMIRLLKHGTVNGELEVPGPPICLSTADAQRRADHVVYGTSDGQLGLVKLMRGQPVHEWQLCSRNTRGPVLGIEHFDLFRTGQEQLIVSYEEGVIEVYEYDTLGYPCMLYELNLLHKLTSVKAGTFASSHYPELVCVTYTGAVFGLTTEPLKEVTEQEQEEIGRSVLQSKVDKLREEVTSLEGQLLRLRSTQEKPADQSLLCLTTARIAHNFSLDADRLLFCLHLECAVALDHVLIQCNCPVELEDSEHGTAILSLTPCTVESGSALLATLRYQANVNVTKIYLRTIEGQYGTLRVYVTPRSIAAVTCQCLEFPIRPLSLHQRIHSFDDGRPLSRLTLTGRFSLATIHQWVRLCVPETPEKPPFIESSTEGSVPFGIDPKEQYVRLLYGSTFLPTQLECCYQRNKAIFRSCNISTLAIVKDFLTKEATMSKVPLSIDTDIHPDSVEHTLRLIHPELESHITLARQVRLIDPIQELVAGQAQSFPQPFCGDNADNPLPGSLPEEYAAIWRDSARLRKLYKQQPIQLERLSGCVVDQYIDKFRFQGIDVKSRIPELLKLLNQYDFYQILQFFNDS</sequence>
<comment type="caution">
    <text evidence="6">The sequence shown here is derived from an EMBL/GenBank/DDBJ whole genome shotgun (WGS) entry which is preliminary data.</text>
</comment>
<dbReference type="PANTHER" id="PTHR16074:SF4">
    <property type="entry name" value="BARDET-BIEDL SYNDROME 7 PROTEIN"/>
    <property type="match status" value="1"/>
</dbReference>
<dbReference type="AlphaFoldDB" id="A0A8T1MAC0"/>
<accession>A0A8T1MAC0</accession>
<evidence type="ECO:0000259" key="3">
    <source>
        <dbReference type="Pfam" id="PF23360"/>
    </source>
</evidence>
<dbReference type="Pfam" id="PF23361">
    <property type="entry name" value="BBS7_pf"/>
    <property type="match status" value="1"/>
</dbReference>
<dbReference type="Pfam" id="PF23349">
    <property type="entry name" value="BBS7_hp"/>
    <property type="match status" value="1"/>
</dbReference>
<dbReference type="SUPFAM" id="SSF50978">
    <property type="entry name" value="WD40 repeat-like"/>
    <property type="match status" value="1"/>
</dbReference>
<dbReference type="InterPro" id="IPR056335">
    <property type="entry name" value="BBS7_hairpin"/>
</dbReference>
<keyword evidence="1" id="KW-0175">Coiled coil</keyword>
<dbReference type="InterPro" id="IPR056333">
    <property type="entry name" value="BBS7_pf_dom"/>
</dbReference>
<name>A0A8T1MAC0_CLOSI</name>
<dbReference type="EMBL" id="NIRI02000056">
    <property type="protein sequence ID" value="KAG5446347.1"/>
    <property type="molecule type" value="Genomic_DNA"/>
</dbReference>
<feature type="domain" description="BBS7 helical hairpin" evidence="2">
    <location>
        <begin position="611"/>
        <end position="738"/>
    </location>
</feature>
<dbReference type="InterPro" id="IPR036322">
    <property type="entry name" value="WD40_repeat_dom_sf"/>
</dbReference>
<protein>
    <submittedName>
        <fullName evidence="6">Bardet-Biedl syndrome 7 protein</fullName>
    </submittedName>
</protein>
<dbReference type="PANTHER" id="PTHR16074">
    <property type="entry name" value="BARDET-BIEDL SYNDROME 7 PROTEIN"/>
    <property type="match status" value="1"/>
</dbReference>
<keyword evidence="7" id="KW-1185">Reference proteome</keyword>
<evidence type="ECO:0000256" key="1">
    <source>
        <dbReference type="SAM" id="Coils"/>
    </source>
</evidence>
<dbReference type="GO" id="GO:0005930">
    <property type="term" value="C:axoneme"/>
    <property type="evidence" value="ECO:0007669"/>
    <property type="project" value="TreeGrafter"/>
</dbReference>